<evidence type="ECO:0000256" key="1">
    <source>
        <dbReference type="SAM" id="Phobius"/>
    </source>
</evidence>
<protein>
    <recommendedName>
        <fullName evidence="3">MotA/TolQ/ExbB proton channel domain-containing protein</fullName>
    </recommendedName>
</protein>
<dbReference type="AlphaFoldDB" id="A0A382SK29"/>
<dbReference type="EMBL" id="UINC01129688">
    <property type="protein sequence ID" value="SVD10244.1"/>
    <property type="molecule type" value="Genomic_DNA"/>
</dbReference>
<gene>
    <name evidence="2" type="ORF">METZ01_LOCUS363098</name>
</gene>
<reference evidence="2" key="1">
    <citation type="submission" date="2018-05" db="EMBL/GenBank/DDBJ databases">
        <authorList>
            <person name="Lanie J.A."/>
            <person name="Ng W.-L."/>
            <person name="Kazmierczak K.M."/>
            <person name="Andrzejewski T.M."/>
            <person name="Davidsen T.M."/>
            <person name="Wayne K.J."/>
            <person name="Tettelin H."/>
            <person name="Glass J.I."/>
            <person name="Rusch D."/>
            <person name="Podicherti R."/>
            <person name="Tsui H.-C.T."/>
            <person name="Winkler M.E."/>
        </authorList>
    </citation>
    <scope>NUCLEOTIDE SEQUENCE</scope>
</reference>
<keyword evidence="1" id="KW-0812">Transmembrane</keyword>
<evidence type="ECO:0000313" key="2">
    <source>
        <dbReference type="EMBL" id="SVD10244.1"/>
    </source>
</evidence>
<name>A0A382SK29_9ZZZZ</name>
<feature type="non-terminal residue" evidence="2">
    <location>
        <position position="59"/>
    </location>
</feature>
<feature type="transmembrane region" description="Helical" evidence="1">
    <location>
        <begin position="12"/>
        <end position="31"/>
    </location>
</feature>
<proteinExistence type="predicted"/>
<keyword evidence="1" id="KW-0472">Membrane</keyword>
<evidence type="ECO:0008006" key="3">
    <source>
        <dbReference type="Google" id="ProtNLM"/>
    </source>
</evidence>
<sequence>MVDLFNDGGWAMWPIAFLLVFGVAIALERLYTLSQAAIDAAGFFEQLEHTMRSGGVKQA</sequence>
<keyword evidence="1" id="KW-1133">Transmembrane helix</keyword>
<organism evidence="2">
    <name type="scientific">marine metagenome</name>
    <dbReference type="NCBI Taxonomy" id="408172"/>
    <lineage>
        <taxon>unclassified sequences</taxon>
        <taxon>metagenomes</taxon>
        <taxon>ecological metagenomes</taxon>
    </lineage>
</organism>
<accession>A0A382SK29</accession>